<feature type="compositionally biased region" description="Acidic residues" evidence="1">
    <location>
        <begin position="214"/>
        <end position="227"/>
    </location>
</feature>
<sequence>MSTAEMSFSPTHPVEHAEFDVEGILFDMDGTLVDSIKSHLPATNTSLARTVEAAWAGVAQEIGQDPEEVIAATHGRRAIDNLRDLKPKLRRLTNEQMEPHVEEFEKRILKEADEFTERVRSRRSSESSSRRNSNQSSRRPSRRGSSSSGPNPLLSGLAGGQFSLSKISTGAATSEGGRGTPESGKTDADLDTVNQKLAKLDPNDDRMAQLDADPFADSDEEDEEDNEFDLNEYTEEEIGCTNKSVRILPGVRRLIESLPAGRFAVATSGAKTYCHGALARAGIKRPKVTVTADDPRLTAGKPDPAPFLLAAKDLGIPIEKCLVFEDSPSGIKAGVASGARTIAICTSHPVEKINSQGAHYIVPSLDCVHARRNKDGTIHITIDAHPPDHPRHGSRGSFVAVPPDWKQMVDDTKAKWDSMKTDGAANGNGNGNGDKVGSSPLSQEPEQINGKTEATA</sequence>
<evidence type="ECO:0000313" key="2">
    <source>
        <dbReference type="EMBL" id="EMS23531.1"/>
    </source>
</evidence>
<feature type="compositionally biased region" description="Basic and acidic residues" evidence="1">
    <location>
        <begin position="411"/>
        <end position="420"/>
    </location>
</feature>
<dbReference type="GeneID" id="27371278"/>
<feature type="compositionally biased region" description="Basic and acidic residues" evidence="1">
    <location>
        <begin position="198"/>
        <end position="208"/>
    </location>
</feature>
<dbReference type="PANTHER" id="PTHR43481">
    <property type="entry name" value="FRUCTOSE-1-PHOSPHATE PHOSPHATASE"/>
    <property type="match status" value="1"/>
</dbReference>
<feature type="region of interest" description="Disordered" evidence="1">
    <location>
        <begin position="115"/>
        <end position="227"/>
    </location>
</feature>
<dbReference type="GO" id="GO:0050308">
    <property type="term" value="F:sugar-phosphatase activity"/>
    <property type="evidence" value="ECO:0007669"/>
    <property type="project" value="TreeGrafter"/>
</dbReference>
<gene>
    <name evidence="2" type="ORF">RHTO_07265</name>
</gene>
<dbReference type="Proteomes" id="UP000016926">
    <property type="component" value="Unassembled WGS sequence"/>
</dbReference>
<protein>
    <submittedName>
        <fullName evidence="2">Haloacid dehalogenase-like hydrolase domain containing protein</fullName>
    </submittedName>
</protein>
<reference evidence="2 3" key="1">
    <citation type="journal article" date="2012" name="Nat. Commun.">
        <title>A multi-omic map of the lipid-producing yeast Rhodosporidium toruloides.</title>
        <authorList>
            <person name="Zhu Z."/>
            <person name="Zhang S."/>
            <person name="Liu H."/>
            <person name="Shen H."/>
            <person name="Lin X."/>
            <person name="Yang F."/>
            <person name="Zhou Y.J."/>
            <person name="Jin G."/>
            <person name="Ye M."/>
            <person name="Zou H."/>
            <person name="Zou H."/>
            <person name="Zhao Z.K."/>
        </authorList>
    </citation>
    <scope>NUCLEOTIDE SEQUENCE [LARGE SCALE GENOMIC DNA]</scope>
    <source>
        <strain evidence="2 3">NP11</strain>
    </source>
</reference>
<dbReference type="HOGENOM" id="CLU_045011_10_0_1"/>
<dbReference type="Pfam" id="PF00702">
    <property type="entry name" value="Hydrolase"/>
    <property type="match status" value="1"/>
</dbReference>
<dbReference type="InterPro" id="IPR051806">
    <property type="entry name" value="HAD-like_SPP"/>
</dbReference>
<keyword evidence="2" id="KW-0378">Hydrolase</keyword>
<feature type="compositionally biased region" description="Basic and acidic residues" evidence="1">
    <location>
        <begin position="115"/>
        <end position="129"/>
    </location>
</feature>
<dbReference type="EMBL" id="KB722647">
    <property type="protein sequence ID" value="EMS23531.1"/>
    <property type="molecule type" value="Genomic_DNA"/>
</dbReference>
<dbReference type="Gene3D" id="1.10.150.240">
    <property type="entry name" value="Putative phosphatase, domain 2"/>
    <property type="match status" value="1"/>
</dbReference>
<dbReference type="SUPFAM" id="SSF56784">
    <property type="entry name" value="HAD-like"/>
    <property type="match status" value="2"/>
</dbReference>
<dbReference type="InterPro" id="IPR036412">
    <property type="entry name" value="HAD-like_sf"/>
</dbReference>
<dbReference type="InterPro" id="IPR006439">
    <property type="entry name" value="HAD-SF_hydro_IA"/>
</dbReference>
<feature type="compositionally biased region" description="Polar residues" evidence="1">
    <location>
        <begin position="162"/>
        <end position="172"/>
    </location>
</feature>
<keyword evidence="3" id="KW-1185">Reference proteome</keyword>
<dbReference type="InterPro" id="IPR023214">
    <property type="entry name" value="HAD_sf"/>
</dbReference>
<dbReference type="Gene3D" id="3.40.50.1000">
    <property type="entry name" value="HAD superfamily/HAD-like"/>
    <property type="match status" value="1"/>
</dbReference>
<name>M7WZL2_RHOT1</name>
<dbReference type="SFLD" id="SFLDG01129">
    <property type="entry name" value="C1.5:_HAD__Beta-PGM__Phosphata"/>
    <property type="match status" value="1"/>
</dbReference>
<dbReference type="FunFam" id="1.10.150.240:FF:000023">
    <property type="entry name" value="Uncharacterized protein"/>
    <property type="match status" value="1"/>
</dbReference>
<feature type="region of interest" description="Disordered" evidence="1">
    <location>
        <begin position="411"/>
        <end position="456"/>
    </location>
</feature>
<feature type="compositionally biased region" description="Polar residues" evidence="1">
    <location>
        <begin position="439"/>
        <end position="456"/>
    </location>
</feature>
<dbReference type="eggNOG" id="KOG2914">
    <property type="taxonomic scope" value="Eukaryota"/>
</dbReference>
<proteinExistence type="predicted"/>
<dbReference type="NCBIfam" id="TIGR01509">
    <property type="entry name" value="HAD-SF-IA-v3"/>
    <property type="match status" value="1"/>
</dbReference>
<organism evidence="2 3">
    <name type="scientific">Rhodotorula toruloides (strain NP11)</name>
    <name type="common">Yeast</name>
    <name type="synonym">Rhodosporidium toruloides</name>
    <dbReference type="NCBI Taxonomy" id="1130832"/>
    <lineage>
        <taxon>Eukaryota</taxon>
        <taxon>Fungi</taxon>
        <taxon>Dikarya</taxon>
        <taxon>Basidiomycota</taxon>
        <taxon>Pucciniomycotina</taxon>
        <taxon>Microbotryomycetes</taxon>
        <taxon>Sporidiobolales</taxon>
        <taxon>Sporidiobolaceae</taxon>
        <taxon>Rhodotorula</taxon>
    </lineage>
</organism>
<dbReference type="InterPro" id="IPR023198">
    <property type="entry name" value="PGP-like_dom2"/>
</dbReference>
<evidence type="ECO:0000313" key="3">
    <source>
        <dbReference type="Proteomes" id="UP000016926"/>
    </source>
</evidence>
<dbReference type="OrthoDB" id="40579at2759"/>
<feature type="compositionally biased region" description="Low complexity" evidence="1">
    <location>
        <begin position="130"/>
        <end position="156"/>
    </location>
</feature>
<dbReference type="AlphaFoldDB" id="M7WZL2"/>
<evidence type="ECO:0000256" key="1">
    <source>
        <dbReference type="SAM" id="MobiDB-lite"/>
    </source>
</evidence>
<dbReference type="PANTHER" id="PTHR43481:SF2">
    <property type="entry name" value="PHOSPHATASE"/>
    <property type="match status" value="1"/>
</dbReference>
<accession>M7WZL2</accession>
<dbReference type="RefSeq" id="XP_016274650.1">
    <property type="nucleotide sequence ID" value="XM_016420923.1"/>
</dbReference>
<dbReference type="FunFam" id="3.40.50.1000:FF:000145">
    <property type="entry name" value="HAD family hydrolase"/>
    <property type="match status" value="1"/>
</dbReference>
<dbReference type="SFLD" id="SFLDS00003">
    <property type="entry name" value="Haloacid_Dehalogenase"/>
    <property type="match status" value="1"/>
</dbReference>